<proteinExistence type="predicted"/>
<evidence type="ECO:0000313" key="1">
    <source>
        <dbReference type="EMBL" id="MBP0481417.1"/>
    </source>
</evidence>
<protein>
    <submittedName>
        <fullName evidence="1">Uncharacterized protein</fullName>
    </submittedName>
</protein>
<sequence>MMKTLARSFMLATFTRTEGCAPTQQCYTARVDLPRLRWQPESPPHRTPIPQ</sequence>
<organism evidence="1 2">
    <name type="scientific">Sagittula salina</name>
    <dbReference type="NCBI Taxonomy" id="2820268"/>
    <lineage>
        <taxon>Bacteria</taxon>
        <taxon>Pseudomonadati</taxon>
        <taxon>Pseudomonadota</taxon>
        <taxon>Alphaproteobacteria</taxon>
        <taxon>Rhodobacterales</taxon>
        <taxon>Roseobacteraceae</taxon>
        <taxon>Sagittula</taxon>
    </lineage>
</organism>
<keyword evidence="2" id="KW-1185">Reference proteome</keyword>
<accession>A0A940MME5</accession>
<dbReference type="EMBL" id="JAGISH010000001">
    <property type="protein sequence ID" value="MBP0481417.1"/>
    <property type="molecule type" value="Genomic_DNA"/>
</dbReference>
<dbReference type="RefSeq" id="WP_209359087.1">
    <property type="nucleotide sequence ID" value="NZ_JAGISH010000001.1"/>
</dbReference>
<dbReference type="Proteomes" id="UP000675940">
    <property type="component" value="Unassembled WGS sequence"/>
</dbReference>
<reference evidence="1" key="1">
    <citation type="submission" date="2021-03" db="EMBL/GenBank/DDBJ databases">
        <title>Sagittula salina sp. nov. strain M10.9X isolated from the marine waste.</title>
        <authorList>
            <person name="Satari L."/>
            <person name="Molina-Menor E."/>
            <person name="Vidal-Verdu A."/>
            <person name="Pascual J."/>
            <person name="Pereto J."/>
            <person name="Porcar M."/>
        </authorList>
    </citation>
    <scope>NUCLEOTIDE SEQUENCE</scope>
    <source>
        <strain evidence="1">M10.9X</strain>
    </source>
</reference>
<evidence type="ECO:0000313" key="2">
    <source>
        <dbReference type="Proteomes" id="UP000675940"/>
    </source>
</evidence>
<gene>
    <name evidence="1" type="ORF">J5474_02795</name>
</gene>
<dbReference type="AlphaFoldDB" id="A0A940MME5"/>
<comment type="caution">
    <text evidence="1">The sequence shown here is derived from an EMBL/GenBank/DDBJ whole genome shotgun (WGS) entry which is preliminary data.</text>
</comment>
<name>A0A940MME5_9RHOB</name>